<evidence type="ECO:0000256" key="1">
    <source>
        <dbReference type="SAM" id="MobiDB-lite"/>
    </source>
</evidence>
<dbReference type="Proteomes" id="UP000252519">
    <property type="component" value="Unassembled WGS sequence"/>
</dbReference>
<proteinExistence type="predicted"/>
<name>A0A368F4N2_ANCCA</name>
<comment type="caution">
    <text evidence="2">The sequence shown here is derived from an EMBL/GenBank/DDBJ whole genome shotgun (WGS) entry which is preliminary data.</text>
</comment>
<feature type="compositionally biased region" description="Basic residues" evidence="1">
    <location>
        <begin position="26"/>
        <end position="37"/>
    </location>
</feature>
<accession>A0A368F4N2</accession>
<protein>
    <submittedName>
        <fullName evidence="2">Uncharacterized protein</fullName>
    </submittedName>
</protein>
<dbReference type="EMBL" id="JOJR01009819">
    <property type="protein sequence ID" value="RCN25949.1"/>
    <property type="molecule type" value="Genomic_DNA"/>
</dbReference>
<evidence type="ECO:0000313" key="3">
    <source>
        <dbReference type="Proteomes" id="UP000252519"/>
    </source>
</evidence>
<organism evidence="2 3">
    <name type="scientific">Ancylostoma caninum</name>
    <name type="common">Dog hookworm</name>
    <dbReference type="NCBI Taxonomy" id="29170"/>
    <lineage>
        <taxon>Eukaryota</taxon>
        <taxon>Metazoa</taxon>
        <taxon>Ecdysozoa</taxon>
        <taxon>Nematoda</taxon>
        <taxon>Chromadorea</taxon>
        <taxon>Rhabditida</taxon>
        <taxon>Rhabditina</taxon>
        <taxon>Rhabditomorpha</taxon>
        <taxon>Strongyloidea</taxon>
        <taxon>Ancylostomatidae</taxon>
        <taxon>Ancylostomatinae</taxon>
        <taxon>Ancylostoma</taxon>
    </lineage>
</organism>
<dbReference type="AlphaFoldDB" id="A0A368F4N2"/>
<gene>
    <name evidence="2" type="ORF">ANCCAN_28334</name>
</gene>
<sequence length="102" mass="12396">MESASENSPERKMKGGQSRHLIGRVAMRKQRGKVRRRKRRMLLRELIEKMEKLLREQEEQRKKKQGKEQLGRCKMLKRKWRMCELRVLHALLQLGLNHHTKK</sequence>
<feature type="region of interest" description="Disordered" evidence="1">
    <location>
        <begin position="1"/>
        <end position="37"/>
    </location>
</feature>
<evidence type="ECO:0000313" key="2">
    <source>
        <dbReference type="EMBL" id="RCN25949.1"/>
    </source>
</evidence>
<reference evidence="2 3" key="1">
    <citation type="submission" date="2014-10" db="EMBL/GenBank/DDBJ databases">
        <title>Draft genome of the hookworm Ancylostoma caninum.</title>
        <authorList>
            <person name="Mitreva M."/>
        </authorList>
    </citation>
    <scope>NUCLEOTIDE SEQUENCE [LARGE SCALE GENOMIC DNA]</scope>
    <source>
        <strain evidence="2 3">Baltimore</strain>
    </source>
</reference>
<keyword evidence="3" id="KW-1185">Reference proteome</keyword>